<dbReference type="Proteomes" id="UP000485058">
    <property type="component" value="Unassembled WGS sequence"/>
</dbReference>
<sequence length="186" mass="20434">MYAGQWVDDRRTGRGIYFSANGDIFVGSFIRDRKEGMGTLYMINRQRKYVAEYLNGSPQCGTLEQPNKVLGAQVVAVRRQRATSTNAAMRSVQANSGTLSDKDLEMLRHSFTLMAAGDSPSVGLLPHQLRELCVMAGLDPAAEATRLLVAALVARKEAGSGRISFDSCMKVALHFREKVGALARHW</sequence>
<comment type="function">
    <text evidence="5">Assembles a suppression complex (suppresome) by tethering SIRT1 and MDM2 to regulate composite modifications of p53/TP53. Confers both deacetylation-mediated functional inactivation, by SIRT1, and ubiquitination-dependent degradation, by MDM2, of p53/TP53, promoting a proliferative and cell survival behaviors. May play a role in the regulation of spermatogenesis.</text>
</comment>
<evidence type="ECO:0000313" key="7">
    <source>
        <dbReference type="Proteomes" id="UP000485058"/>
    </source>
</evidence>
<comment type="subcellular location">
    <subcellularLocation>
        <location evidence="1">Cytoplasmic vesicle</location>
        <location evidence="1">Secretory vesicle</location>
        <location evidence="1">Acrosome</location>
    </subcellularLocation>
</comment>
<dbReference type="SUPFAM" id="SSF82185">
    <property type="entry name" value="Histone H3 K4-specific methyltransferase SET7/9 N-terminal domain"/>
    <property type="match status" value="1"/>
</dbReference>
<evidence type="ECO:0000256" key="2">
    <source>
        <dbReference type="ARBA" id="ARBA00022737"/>
    </source>
</evidence>
<evidence type="ECO:0000256" key="4">
    <source>
        <dbReference type="ARBA" id="ARBA00039854"/>
    </source>
</evidence>
<dbReference type="Pfam" id="PF02493">
    <property type="entry name" value="MORN"/>
    <property type="match status" value="2"/>
</dbReference>
<keyword evidence="7" id="KW-1185">Reference proteome</keyword>
<dbReference type="EMBL" id="BLLF01000693">
    <property type="protein sequence ID" value="GFH14160.1"/>
    <property type="molecule type" value="Genomic_DNA"/>
</dbReference>
<name>A0A699YWS4_HAELA</name>
<proteinExistence type="predicted"/>
<dbReference type="GO" id="GO:0016020">
    <property type="term" value="C:membrane"/>
    <property type="evidence" value="ECO:0007669"/>
    <property type="project" value="UniProtKB-ARBA"/>
</dbReference>
<dbReference type="PANTHER" id="PTHR46511">
    <property type="entry name" value="MORN REPEAT-CONTAINING PROTEIN 3"/>
    <property type="match status" value="1"/>
</dbReference>
<reference evidence="6 7" key="1">
    <citation type="submission" date="2020-02" db="EMBL/GenBank/DDBJ databases">
        <title>Draft genome sequence of Haematococcus lacustris strain NIES-144.</title>
        <authorList>
            <person name="Morimoto D."/>
            <person name="Nakagawa S."/>
            <person name="Yoshida T."/>
            <person name="Sawayama S."/>
        </authorList>
    </citation>
    <scope>NUCLEOTIDE SEQUENCE [LARGE SCALE GENOMIC DNA]</scope>
    <source>
        <strain evidence="6 7">NIES-144</strain>
    </source>
</reference>
<evidence type="ECO:0000256" key="5">
    <source>
        <dbReference type="ARBA" id="ARBA00045851"/>
    </source>
</evidence>
<protein>
    <recommendedName>
        <fullName evidence="4">MORN repeat-containing protein 3</fullName>
    </recommendedName>
</protein>
<dbReference type="PANTHER" id="PTHR46511:SF1">
    <property type="entry name" value="MORN REPEAT-CONTAINING PROTEIN 3"/>
    <property type="match status" value="1"/>
</dbReference>
<dbReference type="AlphaFoldDB" id="A0A699YWS4"/>
<keyword evidence="3" id="KW-0968">Cytoplasmic vesicle</keyword>
<organism evidence="6 7">
    <name type="scientific">Haematococcus lacustris</name>
    <name type="common">Green alga</name>
    <name type="synonym">Haematococcus pluvialis</name>
    <dbReference type="NCBI Taxonomy" id="44745"/>
    <lineage>
        <taxon>Eukaryota</taxon>
        <taxon>Viridiplantae</taxon>
        <taxon>Chlorophyta</taxon>
        <taxon>core chlorophytes</taxon>
        <taxon>Chlorophyceae</taxon>
        <taxon>CS clade</taxon>
        <taxon>Chlamydomonadales</taxon>
        <taxon>Haematococcaceae</taxon>
        <taxon>Haematococcus</taxon>
    </lineage>
</organism>
<comment type="caution">
    <text evidence="6">The sequence shown here is derived from an EMBL/GenBank/DDBJ whole genome shotgun (WGS) entry which is preliminary data.</text>
</comment>
<accession>A0A699YWS4</accession>
<evidence type="ECO:0000313" key="6">
    <source>
        <dbReference type="EMBL" id="GFH14160.1"/>
    </source>
</evidence>
<evidence type="ECO:0000256" key="1">
    <source>
        <dbReference type="ARBA" id="ARBA00004218"/>
    </source>
</evidence>
<gene>
    <name evidence="6" type="ORF">HaLaN_10159</name>
</gene>
<dbReference type="GO" id="GO:0001669">
    <property type="term" value="C:acrosomal vesicle"/>
    <property type="evidence" value="ECO:0007669"/>
    <property type="project" value="UniProtKB-SubCell"/>
</dbReference>
<dbReference type="Gene3D" id="2.20.110.10">
    <property type="entry name" value="Histone H3 K4-specific methyltransferase SET7/9 N-terminal domain"/>
    <property type="match status" value="1"/>
</dbReference>
<dbReference type="InterPro" id="IPR052472">
    <property type="entry name" value="MORN3"/>
</dbReference>
<keyword evidence="2" id="KW-0677">Repeat</keyword>
<evidence type="ECO:0000256" key="3">
    <source>
        <dbReference type="ARBA" id="ARBA00023329"/>
    </source>
</evidence>
<dbReference type="InterPro" id="IPR003409">
    <property type="entry name" value="MORN"/>
</dbReference>